<organism evidence="1 2">
    <name type="scientific">Strongyloides papillosus</name>
    <name type="common">Intestinal threadworm</name>
    <dbReference type="NCBI Taxonomy" id="174720"/>
    <lineage>
        <taxon>Eukaryota</taxon>
        <taxon>Metazoa</taxon>
        <taxon>Ecdysozoa</taxon>
        <taxon>Nematoda</taxon>
        <taxon>Chromadorea</taxon>
        <taxon>Rhabditida</taxon>
        <taxon>Tylenchina</taxon>
        <taxon>Panagrolaimomorpha</taxon>
        <taxon>Strongyloidoidea</taxon>
        <taxon>Strongyloididae</taxon>
        <taxon>Strongyloides</taxon>
    </lineage>
</organism>
<dbReference type="AlphaFoldDB" id="A0A0N5B4M6"/>
<protein>
    <submittedName>
        <fullName evidence="2">Leucine-rich repeat domain-containing protein</fullName>
    </submittedName>
</protein>
<evidence type="ECO:0000313" key="2">
    <source>
        <dbReference type="WBParaSite" id="SPAL_0000102700.1"/>
    </source>
</evidence>
<dbReference type="WBParaSite" id="SPAL_0000102700.1">
    <property type="protein sequence ID" value="SPAL_0000102700.1"/>
    <property type="gene ID" value="SPAL_0000102700"/>
</dbReference>
<dbReference type="Proteomes" id="UP000046392">
    <property type="component" value="Unplaced"/>
</dbReference>
<proteinExistence type="predicted"/>
<name>A0A0N5B4M6_STREA</name>
<reference evidence="2" key="1">
    <citation type="submission" date="2017-02" db="UniProtKB">
        <authorList>
            <consortium name="WormBaseParasite"/>
        </authorList>
    </citation>
    <scope>IDENTIFICATION</scope>
</reference>
<keyword evidence="1" id="KW-1185">Reference proteome</keyword>
<sequence>MNKADPVEIFPVDLLPKLQLFDLYSNKSISNGDRALEALSVNLKYVRNSIKEGHFINSFPDFAEEKFLKELIN</sequence>
<evidence type="ECO:0000313" key="1">
    <source>
        <dbReference type="Proteomes" id="UP000046392"/>
    </source>
</evidence>
<accession>A0A0N5B4M6</accession>